<dbReference type="AlphaFoldDB" id="D5GZZ2"/>
<protein>
    <submittedName>
        <fullName evidence="2">Uncharacterized protein</fullName>
    </submittedName>
</protein>
<evidence type="ECO:0000313" key="2">
    <source>
        <dbReference type="EMBL" id="CBL51351.1"/>
    </source>
</evidence>
<accession>D5GZZ2</accession>
<name>D5GZZ2_LACCS</name>
<evidence type="ECO:0000313" key="3">
    <source>
        <dbReference type="Proteomes" id="UP000002371"/>
    </source>
</evidence>
<dbReference type="eggNOG" id="COG0515">
    <property type="taxonomic scope" value="Bacteria"/>
</dbReference>
<organism evidence="2 3">
    <name type="scientific">Lactobacillus crispatus (strain ST1)</name>
    <dbReference type="NCBI Taxonomy" id="748671"/>
    <lineage>
        <taxon>Bacteria</taxon>
        <taxon>Bacillati</taxon>
        <taxon>Bacillota</taxon>
        <taxon>Bacilli</taxon>
        <taxon>Lactobacillales</taxon>
        <taxon>Lactobacillaceae</taxon>
        <taxon>Lactobacillus</taxon>
    </lineage>
</organism>
<dbReference type="Proteomes" id="UP000002371">
    <property type="component" value="Chromosome"/>
</dbReference>
<reference evidence="2 3" key="1">
    <citation type="journal article" date="2010" name="J. Bacteriol.">
        <title>Genome sequence of Lactobacillus crispatus ST1.</title>
        <authorList>
            <person name="Ojala T."/>
            <person name="Kuparinen V."/>
            <person name="Koskinen J.P."/>
            <person name="Alatalo E."/>
            <person name="Holm L."/>
            <person name="Auvinen P."/>
            <person name="Edelman S."/>
            <person name="Westerlund-Wikstrom B."/>
            <person name="Korhonen T.K."/>
            <person name="Paulin L."/>
            <person name="Kankainen M."/>
        </authorList>
    </citation>
    <scope>NUCLEOTIDE SEQUENCE [LARGE SCALE GENOMIC DNA]</scope>
    <source>
        <strain evidence="2 3">ST1</strain>
    </source>
</reference>
<dbReference type="HOGENOM" id="CLU_2369281_0_0_9"/>
<feature type="transmembrane region" description="Helical" evidence="1">
    <location>
        <begin position="6"/>
        <end position="23"/>
    </location>
</feature>
<reference key="2">
    <citation type="submission" date="2010-03" db="EMBL/GenBank/DDBJ databases">
        <title>Genome Sequence of Lactobacillus crispatus ST1.</title>
        <authorList>
            <person name="Ojala T."/>
            <person name="Kuparinen V."/>
            <person name="Koskinen J.P."/>
            <person name="Alatalo E."/>
            <person name="Holm L."/>
            <person name="Auvinen P."/>
            <person name="Edelman S."/>
            <person name="Westerlund-Wikstroem B."/>
            <person name="Korhonen T.K."/>
            <person name="Paulin L."/>
            <person name="Kankainen M."/>
        </authorList>
    </citation>
    <scope>NUCLEOTIDE SEQUENCE</scope>
    <source>
        <strain>ST1</strain>
    </source>
</reference>
<sequence length="97" mass="10981">MVNNGISYGVAGFILPLLLGIKYKKIGANNFREVKKYLSYWEKYILHNFIKENNYYGWSSDQGWGIHDDIGSGNVGILAVLELLKEVNTDGRTTNSH</sequence>
<gene>
    <name evidence="2" type="ordered locus">LCRIS_01904</name>
</gene>
<keyword evidence="1" id="KW-0812">Transmembrane</keyword>
<dbReference type="RefSeq" id="WP_013087001.1">
    <property type="nucleotide sequence ID" value="NC_014106.1"/>
</dbReference>
<keyword evidence="1" id="KW-1133">Transmembrane helix</keyword>
<proteinExistence type="predicted"/>
<evidence type="ECO:0000256" key="1">
    <source>
        <dbReference type="SAM" id="Phobius"/>
    </source>
</evidence>
<dbReference type="EMBL" id="FN692037">
    <property type="protein sequence ID" value="CBL51351.1"/>
    <property type="molecule type" value="Genomic_DNA"/>
</dbReference>
<keyword evidence="1" id="KW-0472">Membrane</keyword>
<dbReference type="KEGG" id="lcr:LCRIS_01904"/>